<dbReference type="GO" id="GO:0008757">
    <property type="term" value="F:S-adenosylmethionine-dependent methyltransferase activity"/>
    <property type="evidence" value="ECO:0007669"/>
    <property type="project" value="InterPro"/>
</dbReference>
<dbReference type="InterPro" id="IPR013216">
    <property type="entry name" value="Methyltransf_11"/>
</dbReference>
<dbReference type="InterPro" id="IPR029063">
    <property type="entry name" value="SAM-dependent_MTases_sf"/>
</dbReference>
<gene>
    <name evidence="2" type="ORF">SAMN04488120_10496</name>
</gene>
<protein>
    <submittedName>
        <fullName evidence="2">Methyltransferase domain-containing protein</fullName>
    </submittedName>
</protein>
<organism evidence="2 3">
    <name type="scientific">Fontimonas thermophila</name>
    <dbReference type="NCBI Taxonomy" id="1076937"/>
    <lineage>
        <taxon>Bacteria</taxon>
        <taxon>Pseudomonadati</taxon>
        <taxon>Pseudomonadota</taxon>
        <taxon>Gammaproteobacteria</taxon>
        <taxon>Nevskiales</taxon>
        <taxon>Nevskiaceae</taxon>
        <taxon>Fontimonas</taxon>
    </lineage>
</organism>
<dbReference type="EMBL" id="FOOC01000004">
    <property type="protein sequence ID" value="SFF43562.1"/>
    <property type="molecule type" value="Genomic_DNA"/>
</dbReference>
<dbReference type="STRING" id="1076937.SAMN04488120_10496"/>
<dbReference type="Pfam" id="PF08241">
    <property type="entry name" value="Methyltransf_11"/>
    <property type="match status" value="1"/>
</dbReference>
<dbReference type="GO" id="GO:0032259">
    <property type="term" value="P:methylation"/>
    <property type="evidence" value="ECO:0007669"/>
    <property type="project" value="UniProtKB-KW"/>
</dbReference>
<evidence type="ECO:0000313" key="3">
    <source>
        <dbReference type="Proteomes" id="UP000199771"/>
    </source>
</evidence>
<dbReference type="Proteomes" id="UP000199771">
    <property type="component" value="Unassembled WGS sequence"/>
</dbReference>
<keyword evidence="2" id="KW-0808">Transferase</keyword>
<keyword evidence="2" id="KW-0489">Methyltransferase</keyword>
<dbReference type="OrthoDB" id="6191410at2"/>
<evidence type="ECO:0000313" key="2">
    <source>
        <dbReference type="EMBL" id="SFF43562.1"/>
    </source>
</evidence>
<evidence type="ECO:0000259" key="1">
    <source>
        <dbReference type="Pfam" id="PF08241"/>
    </source>
</evidence>
<name>A0A1I2IMC6_9GAMM</name>
<reference evidence="2 3" key="1">
    <citation type="submission" date="2016-10" db="EMBL/GenBank/DDBJ databases">
        <authorList>
            <person name="de Groot N.N."/>
        </authorList>
    </citation>
    <scope>NUCLEOTIDE SEQUENCE [LARGE SCALE GENOMIC DNA]</scope>
    <source>
        <strain evidence="2 3">DSM 23609</strain>
    </source>
</reference>
<dbReference type="Gene3D" id="3.40.50.150">
    <property type="entry name" value="Vaccinia Virus protein VP39"/>
    <property type="match status" value="1"/>
</dbReference>
<accession>A0A1I2IMC6</accession>
<dbReference type="AlphaFoldDB" id="A0A1I2IMC6"/>
<feature type="domain" description="Methyltransferase type 11" evidence="1">
    <location>
        <begin position="84"/>
        <end position="132"/>
    </location>
</feature>
<keyword evidence="3" id="KW-1185">Reference proteome</keyword>
<proteinExistence type="predicted"/>
<dbReference type="SUPFAM" id="SSF53335">
    <property type="entry name" value="S-adenosyl-L-methionine-dependent methyltransferases"/>
    <property type="match status" value="1"/>
</dbReference>
<sequence>MLKTRHASGGRPLDRHALESWRRSPRGRRLLQIESQELARFLPDVFGRHVLQIGSWGSGSALIASAGTLHHAVLGTAGDSAVAAVVDPQALPLPAKSVDAIVLPHTLEFSPSPHDVLREVDRVLNDRGRLFVLGFSPWGAWSWRARLGLRHRAFPRGARFYSAGRVHDWLELLGFDVTEVRRYSVGFPWLASRAVGEPWSPASLLAPLSEAYLICARKRVLPMNFVGRVQRAQVKPLVGVGLPAAQRGMSQNESGTTV</sequence>